<accession>A0A3S4ZP49</accession>
<sequence length="394" mass="42002">MVVPVTSCKCSPTIDLRPNCILVLQKRLFVPVATSLLSKDTGIGVGSRSGTLASTTEPSPSDDSRTEGSERLGSRANYGPLHEASASPASSSSASQPGAGHLPTSTSSHNLRKGLKSRQRRELIPYDPEDRVEVRLLVVQLSEQIYRGQLLLANSTAAAELCALLAIIETATACLKQMQIPEATLQHVGVPAAVSGQGIANGSQAKQGALRTSVPMAADADINAEAGIDFRDMGGNCCGHETVDCLTPSLPEVEETEVTQSTTSSLASTTAQYHRLAALAATSVNVTSASTESGMASRLSRILRHASPPRPATEREGSRPKSTDHQMEDEASGQRSGQIGVHKPPSADPEERSEADRSTWRARKPGSRRNLRWPHLLRGKSEHFLLNYSIIHPI</sequence>
<feature type="compositionally biased region" description="Basic and acidic residues" evidence="1">
    <location>
        <begin position="62"/>
        <end position="73"/>
    </location>
</feature>
<protein>
    <submittedName>
        <fullName evidence="2">Uncharacterized protein</fullName>
    </submittedName>
</protein>
<reference evidence="2" key="1">
    <citation type="submission" date="2018-11" db="EMBL/GenBank/DDBJ databases">
        <authorList>
            <consortium name="Pathogen Informatics"/>
        </authorList>
    </citation>
    <scope>NUCLEOTIDE SEQUENCE</scope>
</reference>
<feature type="region of interest" description="Disordered" evidence="1">
    <location>
        <begin position="40"/>
        <end position="122"/>
    </location>
</feature>
<proteinExistence type="predicted"/>
<keyword evidence="3" id="KW-1185">Reference proteome</keyword>
<dbReference type="EMBL" id="CAAALY010003625">
    <property type="protein sequence ID" value="VEL08304.1"/>
    <property type="molecule type" value="Genomic_DNA"/>
</dbReference>
<gene>
    <name evidence="2" type="ORF">PXEA_LOCUS1744</name>
</gene>
<organism evidence="2 3">
    <name type="scientific">Protopolystoma xenopodis</name>
    <dbReference type="NCBI Taxonomy" id="117903"/>
    <lineage>
        <taxon>Eukaryota</taxon>
        <taxon>Metazoa</taxon>
        <taxon>Spiralia</taxon>
        <taxon>Lophotrochozoa</taxon>
        <taxon>Platyhelminthes</taxon>
        <taxon>Monogenea</taxon>
        <taxon>Polyopisthocotylea</taxon>
        <taxon>Polystomatidea</taxon>
        <taxon>Polystomatidae</taxon>
        <taxon>Protopolystoma</taxon>
    </lineage>
</organism>
<evidence type="ECO:0000256" key="1">
    <source>
        <dbReference type="SAM" id="MobiDB-lite"/>
    </source>
</evidence>
<evidence type="ECO:0000313" key="2">
    <source>
        <dbReference type="EMBL" id="VEL08304.1"/>
    </source>
</evidence>
<evidence type="ECO:0000313" key="3">
    <source>
        <dbReference type="Proteomes" id="UP000784294"/>
    </source>
</evidence>
<dbReference type="AlphaFoldDB" id="A0A3S4ZP49"/>
<feature type="compositionally biased region" description="Basic and acidic residues" evidence="1">
    <location>
        <begin position="349"/>
        <end position="359"/>
    </location>
</feature>
<feature type="region of interest" description="Disordered" evidence="1">
    <location>
        <begin position="295"/>
        <end position="367"/>
    </location>
</feature>
<comment type="caution">
    <text evidence="2">The sequence shown here is derived from an EMBL/GenBank/DDBJ whole genome shotgun (WGS) entry which is preliminary data.</text>
</comment>
<feature type="compositionally biased region" description="Low complexity" evidence="1">
    <location>
        <begin position="84"/>
        <end position="95"/>
    </location>
</feature>
<name>A0A3S4ZP49_9PLAT</name>
<feature type="compositionally biased region" description="Basic and acidic residues" evidence="1">
    <location>
        <begin position="312"/>
        <end position="328"/>
    </location>
</feature>
<feature type="compositionally biased region" description="Polar residues" evidence="1">
    <location>
        <begin position="48"/>
        <end position="61"/>
    </location>
</feature>
<dbReference type="Proteomes" id="UP000784294">
    <property type="component" value="Unassembled WGS sequence"/>
</dbReference>
<feature type="compositionally biased region" description="Basic residues" evidence="1">
    <location>
        <begin position="110"/>
        <end position="119"/>
    </location>
</feature>